<gene>
    <name evidence="1" type="ORF">CDL15_Pgr004243</name>
</gene>
<organism evidence="1 2">
    <name type="scientific">Punica granatum</name>
    <name type="common">Pomegranate</name>
    <dbReference type="NCBI Taxonomy" id="22663"/>
    <lineage>
        <taxon>Eukaryota</taxon>
        <taxon>Viridiplantae</taxon>
        <taxon>Streptophyta</taxon>
        <taxon>Embryophyta</taxon>
        <taxon>Tracheophyta</taxon>
        <taxon>Spermatophyta</taxon>
        <taxon>Magnoliopsida</taxon>
        <taxon>eudicotyledons</taxon>
        <taxon>Gunneridae</taxon>
        <taxon>Pentapetalae</taxon>
        <taxon>rosids</taxon>
        <taxon>malvids</taxon>
        <taxon>Myrtales</taxon>
        <taxon>Lythraceae</taxon>
        <taxon>Punica</taxon>
    </lineage>
</organism>
<name>A0A218XHJ5_PUNGR</name>
<reference evidence="2" key="1">
    <citation type="journal article" date="2017" name="Plant J.">
        <title>The pomegranate (Punica granatum L.) genome and the genomics of punicalagin biosynthesis.</title>
        <authorList>
            <person name="Qin G."/>
            <person name="Xu C."/>
            <person name="Ming R."/>
            <person name="Tang H."/>
            <person name="Guyot R."/>
            <person name="Kramer E.M."/>
            <person name="Hu Y."/>
            <person name="Yi X."/>
            <person name="Qi Y."/>
            <person name="Xu X."/>
            <person name="Gao Z."/>
            <person name="Pan H."/>
            <person name="Jian J."/>
            <person name="Tian Y."/>
            <person name="Yue Z."/>
            <person name="Xu Y."/>
        </authorList>
    </citation>
    <scope>NUCLEOTIDE SEQUENCE [LARGE SCALE GENOMIC DNA]</scope>
    <source>
        <strain evidence="2">cv. Dabenzi</strain>
    </source>
</reference>
<dbReference type="AlphaFoldDB" id="A0A218XHJ5"/>
<comment type="caution">
    <text evidence="1">The sequence shown here is derived from an EMBL/GenBank/DDBJ whole genome shotgun (WGS) entry which is preliminary data.</text>
</comment>
<proteinExistence type="predicted"/>
<evidence type="ECO:0000313" key="2">
    <source>
        <dbReference type="Proteomes" id="UP000197138"/>
    </source>
</evidence>
<dbReference type="Proteomes" id="UP000197138">
    <property type="component" value="Unassembled WGS sequence"/>
</dbReference>
<evidence type="ECO:0000313" key="1">
    <source>
        <dbReference type="EMBL" id="OWM83812.1"/>
    </source>
</evidence>
<accession>A0A218XHJ5</accession>
<dbReference type="EMBL" id="MTKT01001810">
    <property type="protein sequence ID" value="OWM83812.1"/>
    <property type="molecule type" value="Genomic_DNA"/>
</dbReference>
<sequence length="105" mass="11890">MDRIHQQSRGESLLLGVMSSLILQMREFKDFKNKLKSRVFSTDGSSFKYENVTSLPSTKKGAIVAVVHCYLRLKRVLHTCAIILRMSRGARSNGNNKAFAREDTV</sequence>
<protein>
    <submittedName>
        <fullName evidence="1">Uncharacterized protein</fullName>
    </submittedName>
</protein>